<protein>
    <submittedName>
        <fullName evidence="2">F-box/RNI/FBD-like domain protein</fullName>
    </submittedName>
</protein>
<dbReference type="Pfam" id="PF00646">
    <property type="entry name" value="F-box"/>
    <property type="match status" value="1"/>
</dbReference>
<evidence type="ECO:0000313" key="4">
    <source>
        <dbReference type="Proteomes" id="UP000002051"/>
    </source>
</evidence>
<dbReference type="HOGENOM" id="CLU_010721_2_2_1"/>
<dbReference type="InterPro" id="IPR036047">
    <property type="entry name" value="F-box-like_dom_sf"/>
</dbReference>
<dbReference type="SUPFAM" id="SSF52047">
    <property type="entry name" value="RNI-like"/>
    <property type="match status" value="1"/>
</dbReference>
<dbReference type="InterPro" id="IPR053781">
    <property type="entry name" value="F-box_AtFBL13-like"/>
</dbReference>
<evidence type="ECO:0000259" key="1">
    <source>
        <dbReference type="Pfam" id="PF00646"/>
    </source>
</evidence>
<accession>A0A072TD53</accession>
<dbReference type="PANTHER" id="PTHR34223">
    <property type="entry name" value="OS11G0201299 PROTEIN"/>
    <property type="match status" value="1"/>
</dbReference>
<proteinExistence type="predicted"/>
<feature type="domain" description="F-box" evidence="1">
    <location>
        <begin position="18"/>
        <end position="57"/>
    </location>
</feature>
<gene>
    <name evidence="2" type="ORF">MTR_1880s0010</name>
</gene>
<dbReference type="Proteomes" id="UP000002051">
    <property type="component" value="Unassembled WGS sequence"/>
</dbReference>
<sequence length="251" mass="28663">MVPLIPKRGRRNNNEDMISELSDCIIIHILSYLNTKIAVRTCVLSKRWKDIWKKMSSLTLISTQFSTSYKFSTFLSRFSDLRDDSTALHTLDFMLITSRDKNRQSILSSISTFQTLTTLKLAVYTNPWIYHKAFFPDYLKFPTLVNLELTNFIFRDSENVGYVEPFSFFNKLNSLILRGCSAMKAKPLALSSLSLINLSMINDFPRCTYFEISAPSLSSLTLAGIPVKILRGSSLAFVKELNFGTTFCEHV</sequence>
<dbReference type="EMBL" id="KL404604">
    <property type="protein sequence ID" value="KEH15181.1"/>
    <property type="molecule type" value="Genomic_DNA"/>
</dbReference>
<name>A0A072TD53_MEDTR</name>
<dbReference type="PANTHER" id="PTHR34223:SF51">
    <property type="entry name" value="OS06G0556300 PROTEIN"/>
    <property type="match status" value="1"/>
</dbReference>
<evidence type="ECO:0000313" key="3">
    <source>
        <dbReference type="EnsemblPlants" id="KEH15181"/>
    </source>
</evidence>
<dbReference type="SUPFAM" id="SSF81383">
    <property type="entry name" value="F-box domain"/>
    <property type="match status" value="1"/>
</dbReference>
<dbReference type="AlphaFoldDB" id="A0A072TD53"/>
<evidence type="ECO:0000313" key="2">
    <source>
        <dbReference type="EMBL" id="KEH15181.1"/>
    </source>
</evidence>
<dbReference type="InterPro" id="IPR001810">
    <property type="entry name" value="F-box_dom"/>
</dbReference>
<reference evidence="2 4" key="2">
    <citation type="journal article" date="2014" name="BMC Genomics">
        <title>An improved genome release (version Mt4.0) for the model legume Medicago truncatula.</title>
        <authorList>
            <person name="Tang H."/>
            <person name="Krishnakumar V."/>
            <person name="Bidwell S."/>
            <person name="Rosen B."/>
            <person name="Chan A."/>
            <person name="Zhou S."/>
            <person name="Gentzbittel L."/>
            <person name="Childs K.L."/>
            <person name="Yandell M."/>
            <person name="Gundlach H."/>
            <person name="Mayer K.F."/>
            <person name="Schwartz D.C."/>
            <person name="Town C.D."/>
        </authorList>
    </citation>
    <scope>GENOME REANNOTATION</scope>
    <source>
        <strain evidence="2">A17</strain>
        <strain evidence="3 4">cv. Jemalong A17</strain>
    </source>
</reference>
<dbReference type="EnsemblPlants" id="KEH15181">
    <property type="protein sequence ID" value="KEH15181"/>
    <property type="gene ID" value="MTR_1880s0010"/>
</dbReference>
<reference evidence="2 4" key="1">
    <citation type="journal article" date="2011" name="Nature">
        <title>The Medicago genome provides insight into the evolution of rhizobial symbioses.</title>
        <authorList>
            <person name="Young N.D."/>
            <person name="Debelle F."/>
            <person name="Oldroyd G.E."/>
            <person name="Geurts R."/>
            <person name="Cannon S.B."/>
            <person name="Udvardi M.K."/>
            <person name="Benedito V.A."/>
            <person name="Mayer K.F."/>
            <person name="Gouzy J."/>
            <person name="Schoof H."/>
            <person name="Van de Peer Y."/>
            <person name="Proost S."/>
            <person name="Cook D.R."/>
            <person name="Meyers B.C."/>
            <person name="Spannagl M."/>
            <person name="Cheung F."/>
            <person name="De Mita S."/>
            <person name="Krishnakumar V."/>
            <person name="Gundlach H."/>
            <person name="Zhou S."/>
            <person name="Mudge J."/>
            <person name="Bharti A.K."/>
            <person name="Murray J.D."/>
            <person name="Naoumkina M.A."/>
            <person name="Rosen B."/>
            <person name="Silverstein K.A."/>
            <person name="Tang H."/>
            <person name="Rombauts S."/>
            <person name="Zhao P.X."/>
            <person name="Zhou P."/>
            <person name="Barbe V."/>
            <person name="Bardou P."/>
            <person name="Bechner M."/>
            <person name="Bellec A."/>
            <person name="Berger A."/>
            <person name="Berges H."/>
            <person name="Bidwell S."/>
            <person name="Bisseling T."/>
            <person name="Choisne N."/>
            <person name="Couloux A."/>
            <person name="Denny R."/>
            <person name="Deshpande S."/>
            <person name="Dai X."/>
            <person name="Doyle J.J."/>
            <person name="Dudez A.M."/>
            <person name="Farmer A.D."/>
            <person name="Fouteau S."/>
            <person name="Franken C."/>
            <person name="Gibelin C."/>
            <person name="Gish J."/>
            <person name="Goldstein S."/>
            <person name="Gonzalez A.J."/>
            <person name="Green P.J."/>
            <person name="Hallab A."/>
            <person name="Hartog M."/>
            <person name="Hua A."/>
            <person name="Humphray S.J."/>
            <person name="Jeong D.H."/>
            <person name="Jing Y."/>
            <person name="Jocker A."/>
            <person name="Kenton S.M."/>
            <person name="Kim D.J."/>
            <person name="Klee K."/>
            <person name="Lai H."/>
            <person name="Lang C."/>
            <person name="Lin S."/>
            <person name="Macmil S.L."/>
            <person name="Magdelenat G."/>
            <person name="Matthews L."/>
            <person name="McCorrison J."/>
            <person name="Monaghan E.L."/>
            <person name="Mun J.H."/>
            <person name="Najar F.Z."/>
            <person name="Nicholson C."/>
            <person name="Noirot C."/>
            <person name="O'Bleness M."/>
            <person name="Paule C.R."/>
            <person name="Poulain J."/>
            <person name="Prion F."/>
            <person name="Qin B."/>
            <person name="Qu C."/>
            <person name="Retzel E.F."/>
            <person name="Riddle C."/>
            <person name="Sallet E."/>
            <person name="Samain S."/>
            <person name="Samson N."/>
            <person name="Sanders I."/>
            <person name="Saurat O."/>
            <person name="Scarpelli C."/>
            <person name="Schiex T."/>
            <person name="Segurens B."/>
            <person name="Severin A.J."/>
            <person name="Sherrier D.J."/>
            <person name="Shi R."/>
            <person name="Sims S."/>
            <person name="Singer S.R."/>
            <person name="Sinharoy S."/>
            <person name="Sterck L."/>
            <person name="Viollet A."/>
            <person name="Wang B.B."/>
            <person name="Wang K."/>
            <person name="Wang M."/>
            <person name="Wang X."/>
            <person name="Warfsmann J."/>
            <person name="Weissenbach J."/>
            <person name="White D.D."/>
            <person name="White J.D."/>
            <person name="Wiley G.B."/>
            <person name="Wincker P."/>
            <person name="Xing Y."/>
            <person name="Yang L."/>
            <person name="Yao Z."/>
            <person name="Ying F."/>
            <person name="Zhai J."/>
            <person name="Zhou L."/>
            <person name="Zuber A."/>
            <person name="Denarie J."/>
            <person name="Dixon R.A."/>
            <person name="May G.D."/>
            <person name="Schwartz D.C."/>
            <person name="Rogers J."/>
            <person name="Quetier F."/>
            <person name="Town C.D."/>
            <person name="Roe B.A."/>
        </authorList>
    </citation>
    <scope>NUCLEOTIDE SEQUENCE [LARGE SCALE GENOMIC DNA]</scope>
    <source>
        <strain evidence="2">A17</strain>
        <strain evidence="3 4">cv. Jemalong A17</strain>
    </source>
</reference>
<dbReference type="Gene3D" id="1.20.1280.50">
    <property type="match status" value="1"/>
</dbReference>
<keyword evidence="4" id="KW-1185">Reference proteome</keyword>
<dbReference type="CDD" id="cd22160">
    <property type="entry name" value="F-box_AtFBL13-like"/>
    <property type="match status" value="1"/>
</dbReference>
<reference evidence="3" key="3">
    <citation type="submission" date="2015-06" db="UniProtKB">
        <authorList>
            <consortium name="EnsemblPlants"/>
        </authorList>
    </citation>
    <scope>IDENTIFICATION</scope>
    <source>
        <strain evidence="3">cv. Jemalong A17</strain>
    </source>
</reference>
<dbReference type="STRING" id="3880.A0A072TD53"/>
<organism evidence="2 4">
    <name type="scientific">Medicago truncatula</name>
    <name type="common">Barrel medic</name>
    <name type="synonym">Medicago tribuloides</name>
    <dbReference type="NCBI Taxonomy" id="3880"/>
    <lineage>
        <taxon>Eukaryota</taxon>
        <taxon>Viridiplantae</taxon>
        <taxon>Streptophyta</taxon>
        <taxon>Embryophyta</taxon>
        <taxon>Tracheophyta</taxon>
        <taxon>Spermatophyta</taxon>
        <taxon>Magnoliopsida</taxon>
        <taxon>eudicotyledons</taxon>
        <taxon>Gunneridae</taxon>
        <taxon>Pentapetalae</taxon>
        <taxon>rosids</taxon>
        <taxon>fabids</taxon>
        <taxon>Fabales</taxon>
        <taxon>Fabaceae</taxon>
        <taxon>Papilionoideae</taxon>
        <taxon>50 kb inversion clade</taxon>
        <taxon>NPAAA clade</taxon>
        <taxon>Hologalegina</taxon>
        <taxon>IRL clade</taxon>
        <taxon>Trifolieae</taxon>
        <taxon>Medicago</taxon>
    </lineage>
</organism>
<dbReference type="InterPro" id="IPR053197">
    <property type="entry name" value="F-box_SCFL_complex_component"/>
</dbReference>